<evidence type="ECO:0000313" key="4">
    <source>
        <dbReference type="EMBL" id="OGG05558.1"/>
    </source>
</evidence>
<evidence type="ECO:0000313" key="5">
    <source>
        <dbReference type="Proteomes" id="UP000179129"/>
    </source>
</evidence>
<feature type="domain" description="PurM-like N-terminal" evidence="2">
    <location>
        <begin position="43"/>
        <end position="155"/>
    </location>
</feature>
<name>A0A1F5YZE3_9BACT</name>
<dbReference type="STRING" id="1817867.A3F83_04080"/>
<dbReference type="PANTHER" id="PTHR30303:SF0">
    <property type="entry name" value="CARBAMOYL DEHYDRATASE HYPE"/>
    <property type="match status" value="1"/>
</dbReference>
<evidence type="ECO:0000259" key="2">
    <source>
        <dbReference type="Pfam" id="PF00586"/>
    </source>
</evidence>
<protein>
    <submittedName>
        <fullName evidence="4">Hydrogenase expression/formation protein HypE</fullName>
    </submittedName>
</protein>
<dbReference type="SUPFAM" id="SSF55326">
    <property type="entry name" value="PurM N-terminal domain-like"/>
    <property type="match status" value="1"/>
</dbReference>
<dbReference type="Pfam" id="PF00586">
    <property type="entry name" value="AIRS"/>
    <property type="match status" value="1"/>
</dbReference>
<dbReference type="AlphaFoldDB" id="A0A1F5YZE3"/>
<comment type="caution">
    <text evidence="4">The sequence shown here is derived from an EMBL/GenBank/DDBJ whole genome shotgun (WGS) entry which is preliminary data.</text>
</comment>
<dbReference type="InterPro" id="IPR011854">
    <property type="entry name" value="HypE"/>
</dbReference>
<dbReference type="InterPro" id="IPR016188">
    <property type="entry name" value="PurM-like_N"/>
</dbReference>
<dbReference type="Pfam" id="PF02769">
    <property type="entry name" value="AIRS_C"/>
    <property type="match status" value="1"/>
</dbReference>
<dbReference type="SUPFAM" id="SSF56042">
    <property type="entry name" value="PurM C-terminal domain-like"/>
    <property type="match status" value="1"/>
</dbReference>
<dbReference type="NCBIfam" id="TIGR02124">
    <property type="entry name" value="hypE"/>
    <property type="match status" value="1"/>
</dbReference>
<evidence type="ECO:0000256" key="1">
    <source>
        <dbReference type="ARBA" id="ARBA00006243"/>
    </source>
</evidence>
<dbReference type="Gene3D" id="3.30.1330.10">
    <property type="entry name" value="PurM-like, N-terminal domain"/>
    <property type="match status" value="1"/>
</dbReference>
<reference evidence="4 5" key="1">
    <citation type="journal article" date="2016" name="Nat. Commun.">
        <title>Thousands of microbial genomes shed light on interconnected biogeochemical processes in an aquifer system.</title>
        <authorList>
            <person name="Anantharaman K."/>
            <person name="Brown C.T."/>
            <person name="Hug L.A."/>
            <person name="Sharon I."/>
            <person name="Castelle C.J."/>
            <person name="Probst A.J."/>
            <person name="Thomas B.C."/>
            <person name="Singh A."/>
            <person name="Wilkins M.J."/>
            <person name="Karaoz U."/>
            <person name="Brodie E.L."/>
            <person name="Williams K.H."/>
            <person name="Hubbard S.S."/>
            <person name="Banfield J.F."/>
        </authorList>
    </citation>
    <scope>NUCLEOTIDE SEQUENCE [LARGE SCALE GENOMIC DNA]</scope>
</reference>
<dbReference type="PANTHER" id="PTHR30303">
    <property type="entry name" value="HYDROGENASE ISOENZYMES FORMATION PROTEIN HYPE"/>
    <property type="match status" value="1"/>
</dbReference>
<dbReference type="InterPro" id="IPR036921">
    <property type="entry name" value="PurM-like_N_sf"/>
</dbReference>
<proteinExistence type="inferred from homology"/>
<dbReference type="PIRSF" id="PIRSF005644">
    <property type="entry name" value="Hdrgns_mtr_HypE"/>
    <property type="match status" value="1"/>
</dbReference>
<dbReference type="Proteomes" id="UP000179129">
    <property type="component" value="Unassembled WGS sequence"/>
</dbReference>
<evidence type="ECO:0000259" key="3">
    <source>
        <dbReference type="Pfam" id="PF02769"/>
    </source>
</evidence>
<dbReference type="EMBL" id="MFIX01000043">
    <property type="protein sequence ID" value="OGG05558.1"/>
    <property type="molecule type" value="Genomic_DNA"/>
</dbReference>
<dbReference type="InterPro" id="IPR036676">
    <property type="entry name" value="PurM-like_C_sf"/>
</dbReference>
<feature type="domain" description="PurM-like C-terminal" evidence="3">
    <location>
        <begin position="167"/>
        <end position="312"/>
    </location>
</feature>
<dbReference type="Gene3D" id="3.90.650.10">
    <property type="entry name" value="PurM-like C-terminal domain"/>
    <property type="match status" value="1"/>
</dbReference>
<sequence>MARGKNERLVSLAHGSGGEEMRELITRLILPRFDNPLLGALGDSAIIDLPGEGRLAFTTDSYVIDPLFFPGGDIGYLSVCGTVNDLAVSGAVPRFISAGLIIEEGFPFRDLERVLDSMARAAAEAGVKLVTGDTKVVARGAADKLFINTAGLGTVRPGIELGAERCRAGDEIIVSGPVGSHGTAVVVARRDFGLETKLESDVAPLNSQTAALLEVCPGTRMMRDPTRGGLAGVLCEIAGRAGLGIRLEESAVPMLEAVKEVCEILGFDPLYLANEGIFAAVVPAGESGRAVAALKRAGAGRAACIGKMAQDDMQLVTVNTLVGGQRILSPLGGELLPRIC</sequence>
<gene>
    <name evidence="4" type="ORF">A3F83_04080</name>
</gene>
<dbReference type="CDD" id="cd02197">
    <property type="entry name" value="HypE"/>
    <property type="match status" value="1"/>
</dbReference>
<dbReference type="GO" id="GO:0051604">
    <property type="term" value="P:protein maturation"/>
    <property type="evidence" value="ECO:0007669"/>
    <property type="project" value="TreeGrafter"/>
</dbReference>
<comment type="similarity">
    <text evidence="1">Belongs to the HypE family.</text>
</comment>
<organism evidence="4 5">
    <name type="scientific">Candidatus Glassbacteria bacterium RIFCSPLOWO2_12_FULL_58_11</name>
    <dbReference type="NCBI Taxonomy" id="1817867"/>
    <lineage>
        <taxon>Bacteria</taxon>
        <taxon>Candidatus Glassiibacteriota</taxon>
    </lineage>
</organism>
<accession>A0A1F5YZE3</accession>
<dbReference type="InterPro" id="IPR010918">
    <property type="entry name" value="PurM-like_C_dom"/>
</dbReference>